<accession>A0A0L0GHF9</accession>
<comment type="caution">
    <text evidence="3">The sequence shown here is derived from an EMBL/GenBank/DDBJ whole genome shotgun (WGS) entry which is preliminary data.</text>
</comment>
<gene>
    <name evidence="3" type="ORF">GM31_11065</name>
</gene>
<evidence type="ECO:0000313" key="4">
    <source>
        <dbReference type="Proteomes" id="UP000037393"/>
    </source>
</evidence>
<proteinExistence type="predicted"/>
<protein>
    <submittedName>
        <fullName evidence="3">Uncharacterized protein</fullName>
    </submittedName>
</protein>
<dbReference type="AlphaFoldDB" id="A0A0L0GHF9"/>
<evidence type="ECO:0000313" key="3">
    <source>
        <dbReference type="EMBL" id="KNC88256.1"/>
    </source>
</evidence>
<keyword evidence="1" id="KW-0802">TPR repeat</keyword>
<dbReference type="SUPFAM" id="SSF48452">
    <property type="entry name" value="TPR-like"/>
    <property type="match status" value="1"/>
</dbReference>
<keyword evidence="4" id="KW-1185">Reference proteome</keyword>
<dbReference type="OrthoDB" id="6637230at2"/>
<feature type="transmembrane region" description="Helical" evidence="2">
    <location>
        <begin position="15"/>
        <end position="35"/>
    </location>
</feature>
<organism evidence="3 4">
    <name type="scientific">Trabulsiella odontotermitis</name>
    <dbReference type="NCBI Taxonomy" id="379893"/>
    <lineage>
        <taxon>Bacteria</taxon>
        <taxon>Pseudomonadati</taxon>
        <taxon>Pseudomonadota</taxon>
        <taxon>Gammaproteobacteria</taxon>
        <taxon>Enterobacterales</taxon>
        <taxon>Enterobacteriaceae</taxon>
        <taxon>Trabulsiella</taxon>
    </lineage>
</organism>
<dbReference type="Gene3D" id="1.25.40.10">
    <property type="entry name" value="Tetratricopeptide repeat domain"/>
    <property type="match status" value="1"/>
</dbReference>
<evidence type="ECO:0000256" key="2">
    <source>
        <dbReference type="SAM" id="Phobius"/>
    </source>
</evidence>
<keyword evidence="2" id="KW-0472">Membrane</keyword>
<sequence>MTTPATEEKRKKFELINMFVTTISVIVMGSINIYVTYSQNNDRLEFDRQNAQSILSMQNKELFSKDTEAVKQSELDFLKMGYEECQKDGELSFKRIQAYADVMFTIAEKRDMMVARVRGACSVNVKTTTRDNSASPVNNAESYRKSGVAFLQNKQFTEAADAFINATQMTPVDASLWNQRAYAQYRSGSYADAMNSISVAIRIGSNEERVNNLMAINAAKILCAQGRINDGNNYIKQAINAMPGLIATAQKDGELITVCQLSLLK</sequence>
<dbReference type="InterPro" id="IPR011990">
    <property type="entry name" value="TPR-like_helical_dom_sf"/>
</dbReference>
<name>A0A0L0GHF9_9ENTR</name>
<evidence type="ECO:0000256" key="1">
    <source>
        <dbReference type="PROSITE-ProRule" id="PRU00339"/>
    </source>
</evidence>
<dbReference type="EMBL" id="JNGI01000184">
    <property type="protein sequence ID" value="KNC88256.1"/>
    <property type="molecule type" value="Genomic_DNA"/>
</dbReference>
<keyword evidence="2" id="KW-0812">Transmembrane</keyword>
<dbReference type="InterPro" id="IPR019734">
    <property type="entry name" value="TPR_rpt"/>
</dbReference>
<reference evidence="3 4" key="1">
    <citation type="journal article" date="2015" name="Appl. Environ. Microbiol.">
        <title>The Enterobacterium Trabulsiella odontotermitis Presents Novel Adaptations Related to Its Association with Fungus-Growing Termites.</title>
        <authorList>
            <person name="Sapountzis P."/>
            <person name="Gruntjes T."/>
            <person name="Otani S."/>
            <person name="Estevez J."/>
            <person name="da Costa R.R."/>
            <person name="Plunkett G.3rd."/>
            <person name="Perna N.T."/>
            <person name="Poulsen M."/>
        </authorList>
    </citation>
    <scope>NUCLEOTIDE SEQUENCE [LARGE SCALE GENOMIC DNA]</scope>
    <source>
        <strain evidence="3 4">12</strain>
    </source>
</reference>
<keyword evidence="2" id="KW-1133">Transmembrane helix</keyword>
<dbReference type="PATRIC" id="fig|379893.4.peg.2251"/>
<dbReference type="Proteomes" id="UP000037393">
    <property type="component" value="Unassembled WGS sequence"/>
</dbReference>
<feature type="repeat" description="TPR" evidence="1">
    <location>
        <begin position="140"/>
        <end position="173"/>
    </location>
</feature>
<dbReference type="RefSeq" id="WP_049858332.1">
    <property type="nucleotide sequence ID" value="NZ_JNGI01000184.1"/>
</dbReference>
<dbReference type="PROSITE" id="PS50005">
    <property type="entry name" value="TPR"/>
    <property type="match status" value="1"/>
</dbReference>